<dbReference type="Proteomes" id="UP000188235">
    <property type="component" value="Chromosome"/>
</dbReference>
<gene>
    <name evidence="2" type="ORF">BW733_11675</name>
</gene>
<protein>
    <submittedName>
        <fullName evidence="2">Uncharacterized protein</fullName>
    </submittedName>
</protein>
<reference evidence="2 3" key="1">
    <citation type="journal article" date="2008" name="Int. J. Syst. Evol. Microbiol.">
        <title>Tessaracoccus flavescens sp. nov., isolated from marine sediment.</title>
        <authorList>
            <person name="Lee D.W."/>
            <person name="Lee S.D."/>
        </authorList>
    </citation>
    <scope>NUCLEOTIDE SEQUENCE [LARGE SCALE GENOMIC DNA]</scope>
    <source>
        <strain evidence="2 3">SST-39T</strain>
    </source>
</reference>
<keyword evidence="3" id="KW-1185">Reference proteome</keyword>
<name>A0A1Q2CZ46_9ACTN</name>
<sequence length="202" mass="20013">MGAVGLVVGVFDGFVVGVVVGEVVGVGVGRAETDRSAVALLVPAAVTVSFPEVSRSSIVNSLLMKPLASAVVVTTARPAVIRTSSPPAKPPPVTATVSPAMTSVSDSAILGSASTSGSGSGSAVGAMATARSPIEAQAWPAVTGDTAVSLRTCLATGARRAGAPSPNEGPRRKSGGDQTQALPSHIRSHQPLRVMSSPVRIG</sequence>
<feature type="region of interest" description="Disordered" evidence="1">
    <location>
        <begin position="157"/>
        <end position="202"/>
    </location>
</feature>
<organism evidence="2 3">
    <name type="scientific">Tessaracoccus flavescens</name>
    <dbReference type="NCBI Taxonomy" id="399497"/>
    <lineage>
        <taxon>Bacteria</taxon>
        <taxon>Bacillati</taxon>
        <taxon>Actinomycetota</taxon>
        <taxon>Actinomycetes</taxon>
        <taxon>Propionibacteriales</taxon>
        <taxon>Propionibacteriaceae</taxon>
        <taxon>Tessaracoccus</taxon>
    </lineage>
</organism>
<evidence type="ECO:0000256" key="1">
    <source>
        <dbReference type="SAM" id="MobiDB-lite"/>
    </source>
</evidence>
<dbReference type="AlphaFoldDB" id="A0A1Q2CZ46"/>
<dbReference type="EMBL" id="CP019607">
    <property type="protein sequence ID" value="AQP51378.1"/>
    <property type="molecule type" value="Genomic_DNA"/>
</dbReference>
<evidence type="ECO:0000313" key="3">
    <source>
        <dbReference type="Proteomes" id="UP000188235"/>
    </source>
</evidence>
<accession>A0A1Q2CZ46</accession>
<proteinExistence type="predicted"/>
<dbReference type="KEGG" id="tfa:BW733_11675"/>
<evidence type="ECO:0000313" key="2">
    <source>
        <dbReference type="EMBL" id="AQP51378.1"/>
    </source>
</evidence>